<dbReference type="InterPro" id="IPR029493">
    <property type="entry name" value="RecD2-like_HHH"/>
</dbReference>
<dbReference type="EMBL" id="LR215048">
    <property type="protein sequence ID" value="VEU80882.1"/>
    <property type="molecule type" value="Genomic_DNA"/>
</dbReference>
<dbReference type="PANTHER" id="PTHR43788:SF6">
    <property type="entry name" value="DNA HELICASE B"/>
    <property type="match status" value="1"/>
</dbReference>
<comment type="function">
    <text evidence="3">DNA-dependent ATPase and ATP-dependent 5'-3' DNA helicase. Has no activity on blunt DNA or DNA with 3'-overhangs, requires at least 10 bases of 5'-ssDNA for helicase activity.</text>
</comment>
<dbReference type="InterPro" id="IPR027785">
    <property type="entry name" value="UvrD-like_helicase_C"/>
</dbReference>
<protein>
    <recommendedName>
        <fullName evidence="3">ATP-dependent RecD2 DNA helicase</fullName>
        <ecNumber evidence="3">5.6.2.3</ecNumber>
    </recommendedName>
    <alternativeName>
        <fullName evidence="3">DNA 5'-3' helicase subunit RecD2</fullName>
    </alternativeName>
</protein>
<dbReference type="GO" id="GO:0016887">
    <property type="term" value="F:ATP hydrolysis activity"/>
    <property type="evidence" value="ECO:0007669"/>
    <property type="project" value="RHEA"/>
</dbReference>
<dbReference type="GO" id="GO:0043139">
    <property type="term" value="F:5'-3' DNA helicase activity"/>
    <property type="evidence" value="ECO:0007669"/>
    <property type="project" value="UniProtKB-UniRule"/>
</dbReference>
<dbReference type="InterPro" id="IPR055446">
    <property type="entry name" value="RecD2_N_OB"/>
</dbReference>
<keyword evidence="3" id="KW-0413">Isomerase</keyword>
<dbReference type="RefSeq" id="WP_035375937.1">
    <property type="nucleotide sequence ID" value="NZ_LR215048.1"/>
</dbReference>
<dbReference type="KEGG" id="aaxa:NCTC10138_01270"/>
<dbReference type="Pfam" id="PF14490">
    <property type="entry name" value="HHH_RecD2"/>
    <property type="match status" value="1"/>
</dbReference>
<name>A0A449BEN1_HAPAX</name>
<keyword evidence="1 3" id="KW-0547">Nucleotide-binding</keyword>
<dbReference type="Gene3D" id="1.10.10.2220">
    <property type="match status" value="1"/>
</dbReference>
<dbReference type="InterPro" id="IPR006345">
    <property type="entry name" value="RecD2"/>
</dbReference>
<dbReference type="CDD" id="cd17933">
    <property type="entry name" value="DEXSc_RecD-like"/>
    <property type="match status" value="1"/>
</dbReference>
<evidence type="ECO:0000256" key="3">
    <source>
        <dbReference type="HAMAP-Rule" id="MF_01488"/>
    </source>
</evidence>
<keyword evidence="3" id="KW-0347">Helicase</keyword>
<comment type="similarity">
    <text evidence="3">Belongs to the RecD family. RecD2 subfamily.</text>
</comment>
<dbReference type="GO" id="GO:0009338">
    <property type="term" value="C:exodeoxyribonuclease V complex"/>
    <property type="evidence" value="ECO:0007669"/>
    <property type="project" value="TreeGrafter"/>
</dbReference>
<gene>
    <name evidence="5" type="primary">recD</name>
    <name evidence="3" type="synonym">recD2</name>
    <name evidence="5" type="ORF">NCTC10138_01270</name>
</gene>
<dbReference type="EC" id="5.6.2.3" evidence="3"/>
<keyword evidence="6" id="KW-1185">Reference proteome</keyword>
<evidence type="ECO:0000259" key="4">
    <source>
        <dbReference type="SMART" id="SM00382"/>
    </source>
</evidence>
<dbReference type="Pfam" id="PF23139">
    <property type="entry name" value="OB_YrrC"/>
    <property type="match status" value="1"/>
</dbReference>
<dbReference type="Proteomes" id="UP000289841">
    <property type="component" value="Chromosome"/>
</dbReference>
<dbReference type="SMART" id="SM00382">
    <property type="entry name" value="AAA"/>
    <property type="match status" value="1"/>
</dbReference>
<feature type="binding site" evidence="3">
    <location>
        <begin position="342"/>
        <end position="346"/>
    </location>
    <ligand>
        <name>ATP</name>
        <dbReference type="ChEBI" id="CHEBI:30616"/>
    </ligand>
</feature>
<dbReference type="CDD" id="cd18809">
    <property type="entry name" value="SF1_C_RecD"/>
    <property type="match status" value="1"/>
</dbReference>
<dbReference type="SUPFAM" id="SSF52540">
    <property type="entry name" value="P-loop containing nucleoside triphosphate hydrolases"/>
    <property type="match status" value="2"/>
</dbReference>
<dbReference type="Gene3D" id="3.40.50.300">
    <property type="entry name" value="P-loop containing nucleotide triphosphate hydrolases"/>
    <property type="match status" value="2"/>
</dbReference>
<sequence>MSLERITAKINRYVYHNNDNSYSIVRVINENNEDLTIVGYIPILSEDIFYEFLGKWISHDKYGKQFQVETYTKSNTQSVEGVVSYLSSSYFTGIGPVTAQKIVEELGVDAIKIILSNKDILKQFNFSDSKIEKLYQQLLDNQTNEHILVNLYGYNIAGKTAMKILNFYGLLTLDKLEENPYQLINDIEGIGFIKADELAQKMGIENNDPRRIEAAVLFSMKTYSFQNGDTYLSAIDLKKYTESILGFEIDVKPVLDSLVLENEIILEEDRYYLYNSYFAENSVATELKRLKNEPSELTDYDYLSSLLEMVQIQKNIEYTELQKSAILSSLTSKVSVITGGPGTGKTTIIDGIIEIYASYFKINLSNPEIDEKIGLMAPTGRAAKRMEEVLGLPAKTIHRQLGYGYDGVFTYDADKKMPQKLIIIDESSMIDIFLARKLLEAIDSDAQVIIVGDVDQLPSVSPGTVLKDIIESKIIPVVKLTEIHRQAKNSNIIKLANAVNMQKLDMQRLESGNDLFVRNEFPNNIKKIILEQIKGALDQGYDMINDIQILIPTYKGDIGIDAINLLLQENFNDLNKPYIEYGDKKYFEKDKVIQLVNDPKNFVMNGDIGYIKRISKTVDNKDYLVVDFDGNEVFYEKNDLDSLNLAYAMSIHKSQGSEYKIVILPLIKQYTHMLKKELLYTAITRAKNYLIIIGDINLLVYAANHLSEKRKTTLKLRLQS</sequence>
<accession>A0A449BEN1</accession>
<dbReference type="Pfam" id="PF13245">
    <property type="entry name" value="AAA_19"/>
    <property type="match status" value="1"/>
</dbReference>
<dbReference type="Gene3D" id="2.30.30.940">
    <property type="match status" value="1"/>
</dbReference>
<evidence type="ECO:0000256" key="2">
    <source>
        <dbReference type="ARBA" id="ARBA00022840"/>
    </source>
</evidence>
<reference evidence="5 6" key="1">
    <citation type="submission" date="2019-01" db="EMBL/GenBank/DDBJ databases">
        <authorList>
            <consortium name="Pathogen Informatics"/>
        </authorList>
    </citation>
    <scope>NUCLEOTIDE SEQUENCE [LARGE SCALE GENOMIC DNA]</scope>
    <source>
        <strain evidence="5 6">NCTC10138</strain>
    </source>
</reference>
<organism evidence="5 6">
    <name type="scientific">Haploplasma axanthum</name>
    <name type="common">Acholeplasma axanthum</name>
    <dbReference type="NCBI Taxonomy" id="29552"/>
    <lineage>
        <taxon>Bacteria</taxon>
        <taxon>Bacillati</taxon>
        <taxon>Mycoplasmatota</taxon>
        <taxon>Mollicutes</taxon>
        <taxon>Acholeplasmatales</taxon>
        <taxon>Acholeplasmataceae</taxon>
        <taxon>Haploplasma</taxon>
    </lineage>
</organism>
<dbReference type="HAMAP" id="MF_01488">
    <property type="entry name" value="RecD2"/>
    <property type="match status" value="1"/>
</dbReference>
<keyword evidence="3" id="KW-0238">DNA-binding</keyword>
<proteinExistence type="inferred from homology"/>
<evidence type="ECO:0000313" key="6">
    <source>
        <dbReference type="Proteomes" id="UP000289841"/>
    </source>
</evidence>
<comment type="catalytic activity">
    <reaction evidence="3">
        <text>ATP + H2O = ADP + phosphate + H(+)</text>
        <dbReference type="Rhea" id="RHEA:13065"/>
        <dbReference type="ChEBI" id="CHEBI:15377"/>
        <dbReference type="ChEBI" id="CHEBI:15378"/>
        <dbReference type="ChEBI" id="CHEBI:30616"/>
        <dbReference type="ChEBI" id="CHEBI:43474"/>
        <dbReference type="ChEBI" id="CHEBI:456216"/>
        <dbReference type="EC" id="5.6.2.3"/>
    </reaction>
</comment>
<dbReference type="InterPro" id="IPR041451">
    <property type="entry name" value="RecD2_SH13"/>
</dbReference>
<dbReference type="InterPro" id="IPR003593">
    <property type="entry name" value="AAA+_ATPase"/>
</dbReference>
<keyword evidence="3 5" id="KW-0378">Hydrolase</keyword>
<evidence type="ECO:0000256" key="1">
    <source>
        <dbReference type="ARBA" id="ARBA00022741"/>
    </source>
</evidence>
<dbReference type="InterPro" id="IPR050534">
    <property type="entry name" value="Coronavir_polyprotein_1ab"/>
</dbReference>
<dbReference type="AlphaFoldDB" id="A0A449BEN1"/>
<dbReference type="GO" id="GO:0003677">
    <property type="term" value="F:DNA binding"/>
    <property type="evidence" value="ECO:0007669"/>
    <property type="project" value="UniProtKB-UniRule"/>
</dbReference>
<dbReference type="GO" id="GO:0005524">
    <property type="term" value="F:ATP binding"/>
    <property type="evidence" value="ECO:0007669"/>
    <property type="project" value="UniProtKB-UniRule"/>
</dbReference>
<dbReference type="NCBIfam" id="TIGR01448">
    <property type="entry name" value="recD_rel"/>
    <property type="match status" value="1"/>
</dbReference>
<dbReference type="OrthoDB" id="9803432at2"/>
<feature type="domain" description="AAA+ ATPase" evidence="4">
    <location>
        <begin position="331"/>
        <end position="481"/>
    </location>
</feature>
<dbReference type="STRING" id="1278311.GCA_000428705_00261"/>
<dbReference type="InterPro" id="IPR027417">
    <property type="entry name" value="P-loop_NTPase"/>
</dbReference>
<dbReference type="GO" id="GO:0006310">
    <property type="term" value="P:DNA recombination"/>
    <property type="evidence" value="ECO:0007669"/>
    <property type="project" value="InterPro"/>
</dbReference>
<dbReference type="Pfam" id="PF18335">
    <property type="entry name" value="SH3_13"/>
    <property type="match status" value="1"/>
</dbReference>
<dbReference type="Pfam" id="PF13538">
    <property type="entry name" value="UvrD_C_2"/>
    <property type="match status" value="1"/>
</dbReference>
<dbReference type="PANTHER" id="PTHR43788">
    <property type="entry name" value="DNA2/NAM7 HELICASE FAMILY MEMBER"/>
    <property type="match status" value="1"/>
</dbReference>
<keyword evidence="2 3" id="KW-0067">ATP-binding</keyword>
<dbReference type="GO" id="GO:0017116">
    <property type="term" value="F:single-stranded DNA helicase activity"/>
    <property type="evidence" value="ECO:0007669"/>
    <property type="project" value="TreeGrafter"/>
</dbReference>
<evidence type="ECO:0000313" key="5">
    <source>
        <dbReference type="EMBL" id="VEU80882.1"/>
    </source>
</evidence>